<name>A0A1L9RIF8_ASPWE</name>
<sequence length="466" mass="51721">MQRALVRPTIPIPGGFAKVTPLDQYMVRVIFPMICIFQVDWKSHRPTILRNLQVGLAHTIDEIGFLAANVVPECEDRDTIQLEYEENSGVWFYEKDVPEVEFDALAARDFPFAEMTVSRFVPEPRGHSNRTPVLTVQATFITGGVVVAFNGHHAVMDAQALGTFCQTWAKHVDAESKGLLALCSQRLSPDTLDGGSLFGGRTRRALSDFPPYRPASKNRYESTQQEVLQSAVSGYHDRLQQLVPLSHWRISPAALDRLKNFAAPPSKDLPTMTENALISALLWKHTTLARQKAGIHVDSSALLSTVNVRRRVDPQLPDEYIGNAVVLSRADAASTELHSTDEVSLYALAHKIVTSVNWWTADRIWELTGTIDNSPSVANRVLPRVGHDLLITSPSRIADAQGQSEWGSELGPIKAVRFAFPAFMDGYVAILPSMHGGQEVVMWVAPAVSELLAKDENWLQWMQRVA</sequence>
<dbReference type="InterPro" id="IPR050317">
    <property type="entry name" value="Plant_Fungal_Acyltransferase"/>
</dbReference>
<evidence type="ECO:0000313" key="2">
    <source>
        <dbReference type="EMBL" id="OJJ34704.1"/>
    </source>
</evidence>
<dbReference type="STRING" id="1073089.A0A1L9RIF8"/>
<dbReference type="EMBL" id="KV878212">
    <property type="protein sequence ID" value="OJJ34704.1"/>
    <property type="molecule type" value="Genomic_DNA"/>
</dbReference>
<proteinExistence type="predicted"/>
<dbReference type="OrthoDB" id="1862401at2759"/>
<dbReference type="PANTHER" id="PTHR31642">
    <property type="entry name" value="TRICHOTHECENE 3-O-ACETYLTRANSFERASE"/>
    <property type="match status" value="1"/>
</dbReference>
<keyword evidence="1" id="KW-0808">Transferase</keyword>
<dbReference type="Pfam" id="PF02458">
    <property type="entry name" value="Transferase"/>
    <property type="match status" value="1"/>
</dbReference>
<dbReference type="Gene3D" id="3.30.559.10">
    <property type="entry name" value="Chloramphenicol acetyltransferase-like domain"/>
    <property type="match status" value="2"/>
</dbReference>
<dbReference type="RefSeq" id="XP_040688380.1">
    <property type="nucleotide sequence ID" value="XM_040831957.1"/>
</dbReference>
<organism evidence="2 3">
    <name type="scientific">Aspergillus wentii DTO 134E9</name>
    <dbReference type="NCBI Taxonomy" id="1073089"/>
    <lineage>
        <taxon>Eukaryota</taxon>
        <taxon>Fungi</taxon>
        <taxon>Dikarya</taxon>
        <taxon>Ascomycota</taxon>
        <taxon>Pezizomycotina</taxon>
        <taxon>Eurotiomycetes</taxon>
        <taxon>Eurotiomycetidae</taxon>
        <taxon>Eurotiales</taxon>
        <taxon>Aspergillaceae</taxon>
        <taxon>Aspergillus</taxon>
        <taxon>Aspergillus subgen. Cremei</taxon>
    </lineage>
</organism>
<dbReference type="InterPro" id="IPR023213">
    <property type="entry name" value="CAT-like_dom_sf"/>
</dbReference>
<evidence type="ECO:0000256" key="1">
    <source>
        <dbReference type="ARBA" id="ARBA00022679"/>
    </source>
</evidence>
<reference evidence="3" key="1">
    <citation type="journal article" date="2017" name="Genome Biol.">
        <title>Comparative genomics reveals high biological diversity and specific adaptations in the industrially and medically important fungal genus Aspergillus.</title>
        <authorList>
            <person name="de Vries R.P."/>
            <person name="Riley R."/>
            <person name="Wiebenga A."/>
            <person name="Aguilar-Osorio G."/>
            <person name="Amillis S."/>
            <person name="Uchima C.A."/>
            <person name="Anderluh G."/>
            <person name="Asadollahi M."/>
            <person name="Askin M."/>
            <person name="Barry K."/>
            <person name="Battaglia E."/>
            <person name="Bayram O."/>
            <person name="Benocci T."/>
            <person name="Braus-Stromeyer S.A."/>
            <person name="Caldana C."/>
            <person name="Canovas D."/>
            <person name="Cerqueira G.C."/>
            <person name="Chen F."/>
            <person name="Chen W."/>
            <person name="Choi C."/>
            <person name="Clum A."/>
            <person name="Dos Santos R.A."/>
            <person name="Damasio A.R."/>
            <person name="Diallinas G."/>
            <person name="Emri T."/>
            <person name="Fekete E."/>
            <person name="Flipphi M."/>
            <person name="Freyberg S."/>
            <person name="Gallo A."/>
            <person name="Gournas C."/>
            <person name="Habgood R."/>
            <person name="Hainaut M."/>
            <person name="Harispe M.L."/>
            <person name="Henrissat B."/>
            <person name="Hilden K.S."/>
            <person name="Hope R."/>
            <person name="Hossain A."/>
            <person name="Karabika E."/>
            <person name="Karaffa L."/>
            <person name="Karanyi Z."/>
            <person name="Krasevec N."/>
            <person name="Kuo A."/>
            <person name="Kusch H."/>
            <person name="LaButti K."/>
            <person name="Lagendijk E.L."/>
            <person name="Lapidus A."/>
            <person name="Levasseur A."/>
            <person name="Lindquist E."/>
            <person name="Lipzen A."/>
            <person name="Logrieco A.F."/>
            <person name="MacCabe A."/>
            <person name="Maekelae M.R."/>
            <person name="Malavazi I."/>
            <person name="Melin P."/>
            <person name="Meyer V."/>
            <person name="Mielnichuk N."/>
            <person name="Miskei M."/>
            <person name="Molnar A.P."/>
            <person name="Mule G."/>
            <person name="Ngan C.Y."/>
            <person name="Orejas M."/>
            <person name="Orosz E."/>
            <person name="Ouedraogo J.P."/>
            <person name="Overkamp K.M."/>
            <person name="Park H.-S."/>
            <person name="Perrone G."/>
            <person name="Piumi F."/>
            <person name="Punt P.J."/>
            <person name="Ram A.F."/>
            <person name="Ramon A."/>
            <person name="Rauscher S."/>
            <person name="Record E."/>
            <person name="Riano-Pachon D.M."/>
            <person name="Robert V."/>
            <person name="Roehrig J."/>
            <person name="Ruller R."/>
            <person name="Salamov A."/>
            <person name="Salih N.S."/>
            <person name="Samson R.A."/>
            <person name="Sandor E."/>
            <person name="Sanguinetti M."/>
            <person name="Schuetze T."/>
            <person name="Sepcic K."/>
            <person name="Shelest E."/>
            <person name="Sherlock G."/>
            <person name="Sophianopoulou V."/>
            <person name="Squina F.M."/>
            <person name="Sun H."/>
            <person name="Susca A."/>
            <person name="Todd R.B."/>
            <person name="Tsang A."/>
            <person name="Unkles S.E."/>
            <person name="van de Wiele N."/>
            <person name="van Rossen-Uffink D."/>
            <person name="Oliveira J.V."/>
            <person name="Vesth T.C."/>
            <person name="Visser J."/>
            <person name="Yu J.-H."/>
            <person name="Zhou M."/>
            <person name="Andersen M.R."/>
            <person name="Archer D.B."/>
            <person name="Baker S.E."/>
            <person name="Benoit I."/>
            <person name="Brakhage A.A."/>
            <person name="Braus G.H."/>
            <person name="Fischer R."/>
            <person name="Frisvad J.C."/>
            <person name="Goldman G.H."/>
            <person name="Houbraken J."/>
            <person name="Oakley B."/>
            <person name="Pocsi I."/>
            <person name="Scazzocchio C."/>
            <person name="Seiboth B."/>
            <person name="vanKuyk P.A."/>
            <person name="Wortman J."/>
            <person name="Dyer P.S."/>
            <person name="Grigoriev I.V."/>
        </authorList>
    </citation>
    <scope>NUCLEOTIDE SEQUENCE [LARGE SCALE GENOMIC DNA]</scope>
    <source>
        <strain evidence="3">DTO 134E9</strain>
    </source>
</reference>
<dbReference type="PANTHER" id="PTHR31642:SF310">
    <property type="entry name" value="FATTY ALCOHOL:CAFFEOYL-COA ACYLTRANSFERASE"/>
    <property type="match status" value="1"/>
</dbReference>
<dbReference type="GeneID" id="63747805"/>
<dbReference type="Proteomes" id="UP000184383">
    <property type="component" value="Unassembled WGS sequence"/>
</dbReference>
<protein>
    <recommendedName>
        <fullName evidence="4">Condensation domain-containing protein</fullName>
    </recommendedName>
</protein>
<dbReference type="GO" id="GO:0016747">
    <property type="term" value="F:acyltransferase activity, transferring groups other than amino-acyl groups"/>
    <property type="evidence" value="ECO:0007669"/>
    <property type="project" value="TreeGrafter"/>
</dbReference>
<accession>A0A1L9RIF8</accession>
<evidence type="ECO:0008006" key="4">
    <source>
        <dbReference type="Google" id="ProtNLM"/>
    </source>
</evidence>
<keyword evidence="3" id="KW-1185">Reference proteome</keyword>
<dbReference type="VEuPathDB" id="FungiDB:ASPWEDRAFT_182850"/>
<evidence type="ECO:0000313" key="3">
    <source>
        <dbReference type="Proteomes" id="UP000184383"/>
    </source>
</evidence>
<gene>
    <name evidence="2" type="ORF">ASPWEDRAFT_182850</name>
</gene>
<dbReference type="AlphaFoldDB" id="A0A1L9RIF8"/>